<dbReference type="Gene3D" id="3.40.1440.10">
    <property type="entry name" value="GIY-YIG endonuclease"/>
    <property type="match status" value="1"/>
</dbReference>
<dbReference type="CDD" id="cd10451">
    <property type="entry name" value="GIY-YIG_LuxR_like"/>
    <property type="match status" value="1"/>
</dbReference>
<sequence>MQRETRKAVTAAYKERTVTSGIYVVRCVTSDQVWVGSTPDLSKIQNQLWFTLRLGSHPHRSLQDAWTAHGGDTFSFEVIEELKDEDNAYVRSATLKELLAKWTAEIKAVRL</sequence>
<dbReference type="OrthoDB" id="7270972at2"/>
<evidence type="ECO:0000313" key="2">
    <source>
        <dbReference type="Proteomes" id="UP000077786"/>
    </source>
</evidence>
<proteinExistence type="predicted"/>
<name>A0A1B6VJN3_9PROT</name>
<dbReference type="AlphaFoldDB" id="A0A1B6VJN3"/>
<evidence type="ECO:0008006" key="3">
    <source>
        <dbReference type="Google" id="ProtNLM"/>
    </source>
</evidence>
<dbReference type="RefSeq" id="WP_064274836.1">
    <property type="nucleotide sequence ID" value="NZ_LUTU01000009.1"/>
</dbReference>
<reference evidence="1 2" key="1">
    <citation type="submission" date="2016-03" db="EMBL/GenBank/DDBJ databases">
        <title>Draft genome sequence of Gluconobacter cerinus strain CECT 9110.</title>
        <authorList>
            <person name="Sainz F."/>
            <person name="Mas A."/>
            <person name="Torija M.J."/>
        </authorList>
    </citation>
    <scope>NUCLEOTIDE SEQUENCE [LARGE SCALE GENOMIC DNA]</scope>
    <source>
        <strain evidence="1 2">CECT 9110</strain>
    </source>
</reference>
<dbReference type="InterPro" id="IPR035901">
    <property type="entry name" value="GIY-YIG_endonuc_sf"/>
</dbReference>
<dbReference type="Proteomes" id="UP000077786">
    <property type="component" value="Unassembled WGS sequence"/>
</dbReference>
<dbReference type="SUPFAM" id="SSF82771">
    <property type="entry name" value="GIY-YIG endonuclease"/>
    <property type="match status" value="1"/>
</dbReference>
<gene>
    <name evidence="1" type="ORF">A0123_02149</name>
</gene>
<dbReference type="EMBL" id="LUTU01000009">
    <property type="protein sequence ID" value="OAJ67177.1"/>
    <property type="molecule type" value="Genomic_DNA"/>
</dbReference>
<organism evidence="1 2">
    <name type="scientific">Gluconobacter cerinus</name>
    <dbReference type="NCBI Taxonomy" id="38307"/>
    <lineage>
        <taxon>Bacteria</taxon>
        <taxon>Pseudomonadati</taxon>
        <taxon>Pseudomonadota</taxon>
        <taxon>Alphaproteobacteria</taxon>
        <taxon>Acetobacterales</taxon>
        <taxon>Acetobacteraceae</taxon>
        <taxon>Gluconobacter</taxon>
    </lineage>
</organism>
<comment type="caution">
    <text evidence="1">The sequence shown here is derived from an EMBL/GenBank/DDBJ whole genome shotgun (WGS) entry which is preliminary data.</text>
</comment>
<dbReference type="PATRIC" id="fig|38307.3.peg.2222"/>
<accession>A0A1B6VJN3</accession>
<evidence type="ECO:0000313" key="1">
    <source>
        <dbReference type="EMBL" id="OAJ67177.1"/>
    </source>
</evidence>
<protein>
    <recommendedName>
        <fullName evidence="3">GIY-YIG nuclease family protein</fullName>
    </recommendedName>
</protein>